<dbReference type="Proteomes" id="UP001303889">
    <property type="component" value="Unassembled WGS sequence"/>
</dbReference>
<reference evidence="1" key="1">
    <citation type="journal article" date="2023" name="Mol. Phylogenet. Evol.">
        <title>Genome-scale phylogeny and comparative genomics of the fungal order Sordariales.</title>
        <authorList>
            <person name="Hensen N."/>
            <person name="Bonometti L."/>
            <person name="Westerberg I."/>
            <person name="Brannstrom I.O."/>
            <person name="Guillou S."/>
            <person name="Cros-Aarteil S."/>
            <person name="Calhoun S."/>
            <person name="Haridas S."/>
            <person name="Kuo A."/>
            <person name="Mondo S."/>
            <person name="Pangilinan J."/>
            <person name="Riley R."/>
            <person name="LaButti K."/>
            <person name="Andreopoulos B."/>
            <person name="Lipzen A."/>
            <person name="Chen C."/>
            <person name="Yan M."/>
            <person name="Daum C."/>
            <person name="Ng V."/>
            <person name="Clum A."/>
            <person name="Steindorff A."/>
            <person name="Ohm R.A."/>
            <person name="Martin F."/>
            <person name="Silar P."/>
            <person name="Natvig D.O."/>
            <person name="Lalanne C."/>
            <person name="Gautier V."/>
            <person name="Ament-Velasquez S.L."/>
            <person name="Kruys A."/>
            <person name="Hutchinson M.I."/>
            <person name="Powell A.J."/>
            <person name="Barry K."/>
            <person name="Miller A.N."/>
            <person name="Grigoriev I.V."/>
            <person name="Debuchy R."/>
            <person name="Gladieux P."/>
            <person name="Hiltunen Thoren M."/>
            <person name="Johannesson H."/>
        </authorList>
    </citation>
    <scope>NUCLEOTIDE SEQUENCE</scope>
    <source>
        <strain evidence="1">CBS 103.79</strain>
    </source>
</reference>
<name>A0AAN6MJX9_9PEZI</name>
<dbReference type="AlphaFoldDB" id="A0AAN6MJX9"/>
<organism evidence="1 2">
    <name type="scientific">Staphylotrichum tortipilum</name>
    <dbReference type="NCBI Taxonomy" id="2831512"/>
    <lineage>
        <taxon>Eukaryota</taxon>
        <taxon>Fungi</taxon>
        <taxon>Dikarya</taxon>
        <taxon>Ascomycota</taxon>
        <taxon>Pezizomycotina</taxon>
        <taxon>Sordariomycetes</taxon>
        <taxon>Sordariomycetidae</taxon>
        <taxon>Sordariales</taxon>
        <taxon>Chaetomiaceae</taxon>
        <taxon>Staphylotrichum</taxon>
    </lineage>
</organism>
<reference evidence="1" key="2">
    <citation type="submission" date="2023-05" db="EMBL/GenBank/DDBJ databases">
        <authorList>
            <consortium name="Lawrence Berkeley National Laboratory"/>
            <person name="Steindorff A."/>
            <person name="Hensen N."/>
            <person name="Bonometti L."/>
            <person name="Westerberg I."/>
            <person name="Brannstrom I.O."/>
            <person name="Guillou S."/>
            <person name="Cros-Aarteil S."/>
            <person name="Calhoun S."/>
            <person name="Haridas S."/>
            <person name="Kuo A."/>
            <person name="Mondo S."/>
            <person name="Pangilinan J."/>
            <person name="Riley R."/>
            <person name="Labutti K."/>
            <person name="Andreopoulos B."/>
            <person name="Lipzen A."/>
            <person name="Chen C."/>
            <person name="Yanf M."/>
            <person name="Daum C."/>
            <person name="Ng V."/>
            <person name="Clum A."/>
            <person name="Ohm R."/>
            <person name="Martin F."/>
            <person name="Silar P."/>
            <person name="Natvig D."/>
            <person name="Lalanne C."/>
            <person name="Gautier V."/>
            <person name="Ament-Velasquez S.L."/>
            <person name="Kruys A."/>
            <person name="Hutchinson M.I."/>
            <person name="Powell A.J."/>
            <person name="Barry K."/>
            <person name="Miller A.N."/>
            <person name="Grigoriev I.V."/>
            <person name="Debuchy R."/>
            <person name="Gladieux P."/>
            <person name="Thoren M.H."/>
            <person name="Johannesson H."/>
        </authorList>
    </citation>
    <scope>NUCLEOTIDE SEQUENCE</scope>
    <source>
        <strain evidence="1">CBS 103.79</strain>
    </source>
</reference>
<proteinExistence type="predicted"/>
<dbReference type="EMBL" id="MU855519">
    <property type="protein sequence ID" value="KAK3902290.1"/>
    <property type="molecule type" value="Genomic_DNA"/>
</dbReference>
<accession>A0AAN6MJX9</accession>
<sequence>MDGPHLAPAAATTDSPLLRLPPHVRRLVYLRLGVASLSGRRPYTFDLHGCRACRAAPPPGSLSGLSLCCRTIYIEAAALIYSVNHFIIHCWTPGSLAPLLALTALPLRSLTSLKVIPNQASCHDRRDYDTTGYCCREDDEEDSESIRSRFHNDDNAHQAPLFSQDPNRHDDPLEAARVMFREWDSAAVHLGSSLPNSQLPESVYYHCSRTATFGFATNPQLQQVAHDAVMGARRIATPYSSPPLTLRLMQISRELDLYILEHTDLVTPWMEVSWGRHEGRYSIQFTGCAELSGFEARPAIHHGCQFNDCLLRHRHPGVPLITAIDDDSQPEAHQVHMTDAQGSDVGRGEDGGGGGGGLARFYAELVCPWFWTPATKARLEQDGLDFHYGRDRARKEAAERAVMGARYESLYAGGRRQPRKKHLARSVAIK</sequence>
<gene>
    <name evidence="1" type="ORF">C8A05DRAFT_34014</name>
</gene>
<protein>
    <submittedName>
        <fullName evidence="1">Uncharacterized protein</fullName>
    </submittedName>
</protein>
<keyword evidence="2" id="KW-1185">Reference proteome</keyword>
<evidence type="ECO:0000313" key="1">
    <source>
        <dbReference type="EMBL" id="KAK3902290.1"/>
    </source>
</evidence>
<comment type="caution">
    <text evidence="1">The sequence shown here is derived from an EMBL/GenBank/DDBJ whole genome shotgun (WGS) entry which is preliminary data.</text>
</comment>
<evidence type="ECO:0000313" key="2">
    <source>
        <dbReference type="Proteomes" id="UP001303889"/>
    </source>
</evidence>